<dbReference type="InterPro" id="IPR036849">
    <property type="entry name" value="Enolase-like_C_sf"/>
</dbReference>
<dbReference type="SUPFAM" id="SSF54826">
    <property type="entry name" value="Enolase N-terminal domain-like"/>
    <property type="match status" value="1"/>
</dbReference>
<evidence type="ECO:0000256" key="1">
    <source>
        <dbReference type="ARBA" id="ARBA00001426"/>
    </source>
</evidence>
<dbReference type="InterPro" id="IPR013341">
    <property type="entry name" value="Mandelate_racemase_N_dom"/>
</dbReference>
<evidence type="ECO:0000256" key="3">
    <source>
        <dbReference type="ARBA" id="ARBA00011973"/>
    </source>
</evidence>
<dbReference type="InterPro" id="IPR013342">
    <property type="entry name" value="Mandelate_racemase_C"/>
</dbReference>
<feature type="domain" description="Mandelate racemase/muconate lactonizing enzyme C-terminal" evidence="4">
    <location>
        <begin position="131"/>
        <end position="244"/>
    </location>
</feature>
<gene>
    <name evidence="5" type="ORF">ABVQ20_38960</name>
</gene>
<proteinExistence type="predicted"/>
<dbReference type="SUPFAM" id="SSF51604">
    <property type="entry name" value="Enolase C-terminal domain-like"/>
    <property type="match status" value="1"/>
</dbReference>
<dbReference type="InterPro" id="IPR029017">
    <property type="entry name" value="Enolase-like_N"/>
</dbReference>
<dbReference type="Gene3D" id="3.20.20.120">
    <property type="entry name" value="Enolase-like C-terminal domain"/>
    <property type="match status" value="1"/>
</dbReference>
<dbReference type="RefSeq" id="WP_354465104.1">
    <property type="nucleotide sequence ID" value="NZ_JBEWSZ010000015.1"/>
</dbReference>
<dbReference type="PANTHER" id="PTHR48080:SF4">
    <property type="entry name" value="GLUCARATE DEHYDRATASE"/>
    <property type="match status" value="1"/>
</dbReference>
<dbReference type="Pfam" id="PF13378">
    <property type="entry name" value="MR_MLE_C"/>
    <property type="match status" value="1"/>
</dbReference>
<keyword evidence="6" id="KW-1185">Reference proteome</keyword>
<dbReference type="PANTHER" id="PTHR48080">
    <property type="entry name" value="D-GALACTONATE DEHYDRATASE-RELATED"/>
    <property type="match status" value="1"/>
</dbReference>
<evidence type="ECO:0000313" key="6">
    <source>
        <dbReference type="Proteomes" id="UP001548832"/>
    </source>
</evidence>
<dbReference type="SFLD" id="SFLDS00001">
    <property type="entry name" value="Enolase"/>
    <property type="match status" value="1"/>
</dbReference>
<comment type="catalytic activity">
    <reaction evidence="1">
        <text>D-glucarate = 5-dehydro-4-deoxy-D-glucarate + H2O</text>
        <dbReference type="Rhea" id="RHEA:14573"/>
        <dbReference type="ChEBI" id="CHEBI:15377"/>
        <dbReference type="ChEBI" id="CHEBI:30612"/>
        <dbReference type="ChEBI" id="CHEBI:42819"/>
        <dbReference type="EC" id="4.2.1.40"/>
    </reaction>
</comment>
<dbReference type="InterPro" id="IPR029065">
    <property type="entry name" value="Enolase_C-like"/>
</dbReference>
<reference evidence="5 6" key="1">
    <citation type="submission" date="2024-06" db="EMBL/GenBank/DDBJ databases">
        <authorList>
            <person name="Kim D.-U."/>
        </authorList>
    </citation>
    <scope>NUCLEOTIDE SEQUENCE [LARGE SCALE GENOMIC DNA]</scope>
    <source>
        <strain evidence="5 6">KACC15460</strain>
    </source>
</reference>
<organism evidence="5 6">
    <name type="scientific">Mesorhizobium shangrilense</name>
    <dbReference type="NCBI Taxonomy" id="460060"/>
    <lineage>
        <taxon>Bacteria</taxon>
        <taxon>Pseudomonadati</taxon>
        <taxon>Pseudomonadota</taxon>
        <taxon>Alphaproteobacteria</taxon>
        <taxon>Hyphomicrobiales</taxon>
        <taxon>Phyllobacteriaceae</taxon>
        <taxon>Mesorhizobium</taxon>
    </lineage>
</organism>
<dbReference type="SMART" id="SM00922">
    <property type="entry name" value="MR_MLE"/>
    <property type="match status" value="1"/>
</dbReference>
<name>A0ABV2DT91_9HYPH</name>
<evidence type="ECO:0000256" key="2">
    <source>
        <dbReference type="ARBA" id="ARBA00005183"/>
    </source>
</evidence>
<dbReference type="InterPro" id="IPR034593">
    <property type="entry name" value="DgoD-like"/>
</dbReference>
<dbReference type="Pfam" id="PF02746">
    <property type="entry name" value="MR_MLE_N"/>
    <property type="match status" value="1"/>
</dbReference>
<dbReference type="EC" id="4.2.1.40" evidence="3"/>
<protein>
    <recommendedName>
        <fullName evidence="3">glucarate dehydratase</fullName>
        <ecNumber evidence="3">4.2.1.40</ecNumber>
    </recommendedName>
</protein>
<dbReference type="Gene3D" id="3.30.390.10">
    <property type="entry name" value="Enolase-like, N-terminal domain"/>
    <property type="match status" value="1"/>
</dbReference>
<comment type="pathway">
    <text evidence="2">Carbohydrate acid metabolism; D-glucarate degradation; 2,5-dioxopentanoate from D-glucarate: step 1/2.</text>
</comment>
<comment type="caution">
    <text evidence="5">The sequence shown here is derived from an EMBL/GenBank/DDBJ whole genome shotgun (WGS) entry which is preliminary data.</text>
</comment>
<evidence type="ECO:0000259" key="4">
    <source>
        <dbReference type="SMART" id="SM00922"/>
    </source>
</evidence>
<sequence length="383" mass="40710">MDVIQALEGYAITASAQSTWLLLEIRLADGTVGFGEASYFGREVEMQSVIRQARTLLIGRPCELPLEPLTSMQNGRTGSPGNLLAHVVEQAAIDALSRRAGLAMATFLGGAVNARVSVYANLNRGIVDRKAEGFAKRAQEIASSGHYKAIKIAPFDSVPADGSDVLEGPAFINSALLRVEAVRDAIGADVRLLVDCFGKLTPAAAREFLRQAARLNLYWVEDPINWAEAPPEESRALRSLANNSGIRLAGGEALGSEPEAEALLDLEALDVVLPDLRWTGLATGKAILQSAICRGLETSLHSPAGPILDLVSLQVAATIPSFSILERQIGESPFYDRLRGEPAVFEDGQIVVDLSGGIGGGPNRSVIAQHATCFTTEYPGALE</sequence>
<dbReference type="Proteomes" id="UP001548832">
    <property type="component" value="Unassembled WGS sequence"/>
</dbReference>
<dbReference type="EMBL" id="JBEWSZ010000015">
    <property type="protein sequence ID" value="MET2832898.1"/>
    <property type="molecule type" value="Genomic_DNA"/>
</dbReference>
<evidence type="ECO:0000313" key="5">
    <source>
        <dbReference type="EMBL" id="MET2832898.1"/>
    </source>
</evidence>
<accession>A0ABV2DT91</accession>